<keyword evidence="3" id="KW-0808">Transferase</keyword>
<comment type="catalytic activity">
    <reaction evidence="8">
        <text>L-seryl-[protein] + ATP = O-phospho-L-seryl-[protein] + ADP + H(+)</text>
        <dbReference type="Rhea" id="RHEA:17989"/>
        <dbReference type="Rhea" id="RHEA-COMP:9863"/>
        <dbReference type="Rhea" id="RHEA-COMP:11604"/>
        <dbReference type="ChEBI" id="CHEBI:15378"/>
        <dbReference type="ChEBI" id="CHEBI:29999"/>
        <dbReference type="ChEBI" id="CHEBI:30616"/>
        <dbReference type="ChEBI" id="CHEBI:83421"/>
        <dbReference type="ChEBI" id="CHEBI:456216"/>
        <dbReference type="EC" id="2.7.11.1"/>
    </reaction>
</comment>
<keyword evidence="6" id="KW-0067">ATP-binding</keyword>
<accession>A0A0A9XIJ0</accession>
<dbReference type="EC" id="2.7.11.1" evidence="1"/>
<keyword evidence="2" id="KW-0723">Serine/threonine-protein kinase</keyword>
<evidence type="ECO:0000256" key="1">
    <source>
        <dbReference type="ARBA" id="ARBA00012513"/>
    </source>
</evidence>
<keyword evidence="5 10" id="KW-0418">Kinase</keyword>
<dbReference type="SUPFAM" id="SSF48371">
    <property type="entry name" value="ARM repeat"/>
    <property type="match status" value="1"/>
</dbReference>
<reference evidence="11" key="3">
    <citation type="journal article" date="2016" name="Gigascience">
        <title>De novo construction of an expanded transcriptome assembly for the western tarnished plant bug, Lygus hesperus.</title>
        <authorList>
            <person name="Tassone E.E."/>
            <person name="Geib S.M."/>
            <person name="Hall B."/>
            <person name="Fabrick J.A."/>
            <person name="Brent C.S."/>
            <person name="Hull J.J."/>
        </authorList>
    </citation>
    <scope>NUCLEOTIDE SEQUENCE</scope>
</reference>
<evidence type="ECO:0000256" key="2">
    <source>
        <dbReference type="ARBA" id="ARBA00022527"/>
    </source>
</evidence>
<evidence type="ECO:0000313" key="10">
    <source>
        <dbReference type="EMBL" id="JAG19466.1"/>
    </source>
</evidence>
<dbReference type="Gene3D" id="1.25.10.10">
    <property type="entry name" value="Leucine-rich Repeat Variant"/>
    <property type="match status" value="2"/>
</dbReference>
<evidence type="ECO:0000256" key="5">
    <source>
        <dbReference type="ARBA" id="ARBA00022777"/>
    </source>
</evidence>
<proteinExistence type="predicted"/>
<sequence length="316" mass="35931">MQANREVMRTTTMYTQLLFHDINVNTPACCLLAIVCRYLNEEYLKQLYYWPQSRGGGSVGVSTHVSIITQILAEVFKVMDVSKAQGDEPHNFALQDVMYKERVMSSLIQAVDYMDMAFWAAPFAIMTKLINCSQQFVRMFVDDGGFQNNRIQRAIDAQRANGGLISDVLSILSQLARMSKEFYPHIHNADLYDAFEILINQGEKELRSKMCTLIGNLCKHSAYFYEPLAQHHIIEGLIECCSDFDMYTQKFAAFAVGNAAFHNDYLYTHLQPVIPALIKLLESSDEKTRQNATGALSNFVRNSGFMIDKLIDFHAP</sequence>
<dbReference type="AlphaFoldDB" id="A0A0A9XIJ0"/>
<dbReference type="EMBL" id="GDHC01001659">
    <property type="protein sequence ID" value="JAQ16970.1"/>
    <property type="molecule type" value="Transcribed_RNA"/>
</dbReference>
<dbReference type="InterPro" id="IPR011989">
    <property type="entry name" value="ARM-like"/>
</dbReference>
<evidence type="ECO:0000256" key="9">
    <source>
        <dbReference type="PROSITE-ProRule" id="PRU00259"/>
    </source>
</evidence>
<evidence type="ECO:0000256" key="4">
    <source>
        <dbReference type="ARBA" id="ARBA00022741"/>
    </source>
</evidence>
<protein>
    <recommendedName>
        <fullName evidence="1">non-specific serine/threonine protein kinase</fullName>
        <ecNumber evidence="1">2.7.11.1</ecNumber>
    </recommendedName>
</protein>
<evidence type="ECO:0000256" key="6">
    <source>
        <dbReference type="ARBA" id="ARBA00022840"/>
    </source>
</evidence>
<organism evidence="10">
    <name type="scientific">Lygus hesperus</name>
    <name type="common">Western plant bug</name>
    <dbReference type="NCBI Taxonomy" id="30085"/>
    <lineage>
        <taxon>Eukaryota</taxon>
        <taxon>Metazoa</taxon>
        <taxon>Ecdysozoa</taxon>
        <taxon>Arthropoda</taxon>
        <taxon>Hexapoda</taxon>
        <taxon>Insecta</taxon>
        <taxon>Pterygota</taxon>
        <taxon>Neoptera</taxon>
        <taxon>Paraneoptera</taxon>
        <taxon>Hemiptera</taxon>
        <taxon>Heteroptera</taxon>
        <taxon>Panheteroptera</taxon>
        <taxon>Cimicomorpha</taxon>
        <taxon>Miridae</taxon>
        <taxon>Mirini</taxon>
        <taxon>Lygus</taxon>
    </lineage>
</organism>
<dbReference type="InterPro" id="IPR000225">
    <property type="entry name" value="Armadillo"/>
</dbReference>
<feature type="repeat" description="ARM" evidence="9">
    <location>
        <begin position="272"/>
        <end position="302"/>
    </location>
</feature>
<evidence type="ECO:0000256" key="3">
    <source>
        <dbReference type="ARBA" id="ARBA00022679"/>
    </source>
</evidence>
<reference evidence="10" key="2">
    <citation type="submission" date="2014-07" db="EMBL/GenBank/DDBJ databases">
        <authorList>
            <person name="Hull J."/>
        </authorList>
    </citation>
    <scope>NUCLEOTIDE SEQUENCE</scope>
</reference>
<dbReference type="GO" id="GO:0005524">
    <property type="term" value="F:ATP binding"/>
    <property type="evidence" value="ECO:0007669"/>
    <property type="project" value="UniProtKB-KW"/>
</dbReference>
<dbReference type="Pfam" id="PF13513">
    <property type="entry name" value="HEAT_EZ"/>
    <property type="match status" value="1"/>
</dbReference>
<dbReference type="EMBL" id="GBHO01024138">
    <property type="protein sequence ID" value="JAG19466.1"/>
    <property type="molecule type" value="Transcribed_RNA"/>
</dbReference>
<dbReference type="PANTHER" id="PTHR22983:SF6">
    <property type="entry name" value="SERINE_THREONINE-PROTEIN KINASE 36"/>
    <property type="match status" value="1"/>
</dbReference>
<dbReference type="PANTHER" id="PTHR22983">
    <property type="entry name" value="PROTEIN KINASE RELATED"/>
    <property type="match status" value="1"/>
</dbReference>
<comment type="catalytic activity">
    <reaction evidence="7">
        <text>L-threonyl-[protein] + ATP = O-phospho-L-threonyl-[protein] + ADP + H(+)</text>
        <dbReference type="Rhea" id="RHEA:46608"/>
        <dbReference type="Rhea" id="RHEA-COMP:11060"/>
        <dbReference type="Rhea" id="RHEA-COMP:11605"/>
        <dbReference type="ChEBI" id="CHEBI:15378"/>
        <dbReference type="ChEBI" id="CHEBI:30013"/>
        <dbReference type="ChEBI" id="CHEBI:30616"/>
        <dbReference type="ChEBI" id="CHEBI:61977"/>
        <dbReference type="ChEBI" id="CHEBI:456216"/>
        <dbReference type="EC" id="2.7.11.1"/>
    </reaction>
</comment>
<name>A0A0A9XIJ0_LYGHE</name>
<evidence type="ECO:0000256" key="7">
    <source>
        <dbReference type="ARBA" id="ARBA00047899"/>
    </source>
</evidence>
<dbReference type="InterPro" id="IPR016024">
    <property type="entry name" value="ARM-type_fold"/>
</dbReference>
<gene>
    <name evidence="10" type="primary">tsuA</name>
    <name evidence="10" type="ORF">CM83_14397</name>
    <name evidence="11" type="ORF">g.93557</name>
</gene>
<reference evidence="10" key="1">
    <citation type="journal article" date="2014" name="PLoS ONE">
        <title>Transcriptome-Based Identification of ABC Transporters in the Western Tarnished Plant Bug Lygus hesperus.</title>
        <authorList>
            <person name="Hull J.J."/>
            <person name="Chaney K."/>
            <person name="Geib S.M."/>
            <person name="Fabrick J.A."/>
            <person name="Brent C.S."/>
            <person name="Walsh D."/>
            <person name="Lavine L.C."/>
        </authorList>
    </citation>
    <scope>NUCLEOTIDE SEQUENCE</scope>
</reference>
<evidence type="ECO:0000313" key="11">
    <source>
        <dbReference type="EMBL" id="JAQ16970.1"/>
    </source>
</evidence>
<dbReference type="GO" id="GO:0005737">
    <property type="term" value="C:cytoplasm"/>
    <property type="evidence" value="ECO:0007669"/>
    <property type="project" value="TreeGrafter"/>
</dbReference>
<keyword evidence="4" id="KW-0547">Nucleotide-binding</keyword>
<dbReference type="GO" id="GO:0004674">
    <property type="term" value="F:protein serine/threonine kinase activity"/>
    <property type="evidence" value="ECO:0007669"/>
    <property type="project" value="UniProtKB-KW"/>
</dbReference>
<evidence type="ECO:0000256" key="8">
    <source>
        <dbReference type="ARBA" id="ARBA00048679"/>
    </source>
</evidence>
<dbReference type="PROSITE" id="PS50176">
    <property type="entry name" value="ARM_REPEAT"/>
    <property type="match status" value="1"/>
</dbReference>